<name>A0A1B2DQD7_9BACL</name>
<feature type="transmembrane region" description="Helical" evidence="2">
    <location>
        <begin position="90"/>
        <end position="109"/>
    </location>
</feature>
<dbReference type="Pfam" id="PF03419">
    <property type="entry name" value="Peptidase_U4"/>
    <property type="match status" value="1"/>
</dbReference>
<evidence type="ECO:0000313" key="3">
    <source>
        <dbReference type="EMBL" id="ANY69943.1"/>
    </source>
</evidence>
<evidence type="ECO:0000256" key="2">
    <source>
        <dbReference type="SAM" id="Phobius"/>
    </source>
</evidence>
<dbReference type="AlphaFoldDB" id="A0A1B2DQD7"/>
<feature type="active site" evidence="1">
    <location>
        <position position="185"/>
    </location>
</feature>
<dbReference type="GO" id="GO:0006508">
    <property type="term" value="P:proteolysis"/>
    <property type="evidence" value="ECO:0007669"/>
    <property type="project" value="InterPro"/>
</dbReference>
<dbReference type="PIRSF" id="PIRSF018571">
    <property type="entry name" value="SpoIIGA"/>
    <property type="match status" value="1"/>
</dbReference>
<keyword evidence="2" id="KW-0472">Membrane</keyword>
<reference evidence="3" key="1">
    <citation type="submission" date="2016-08" db="EMBL/GenBank/DDBJ databases">
        <title>Complete Genome Seqeunce of Paenibacillus sp. BIHB 4019 from tea rhizoplane.</title>
        <authorList>
            <person name="Thakur R."/>
            <person name="Swarnkar M.K."/>
            <person name="Gulati A."/>
        </authorList>
    </citation>
    <scope>NUCLEOTIDE SEQUENCE [LARGE SCALE GENOMIC DNA]</scope>
    <source>
        <strain evidence="3">BIHB4019</strain>
    </source>
</reference>
<keyword evidence="2" id="KW-1133">Transmembrane helix</keyword>
<evidence type="ECO:0000256" key="1">
    <source>
        <dbReference type="PIRSR" id="PIRSR018571-1"/>
    </source>
</evidence>
<feature type="transmembrane region" description="Helical" evidence="2">
    <location>
        <begin position="129"/>
        <end position="149"/>
    </location>
</feature>
<proteinExistence type="predicted"/>
<dbReference type="InterPro" id="IPR005081">
    <property type="entry name" value="SpoIIGA"/>
</dbReference>
<feature type="transmembrane region" description="Helical" evidence="2">
    <location>
        <begin position="58"/>
        <end position="78"/>
    </location>
</feature>
<protein>
    <submittedName>
        <fullName evidence="3">Sigma-E processing peptidase SpoIIGA</fullName>
    </submittedName>
</protein>
<dbReference type="NCBIfam" id="TIGR02854">
    <property type="entry name" value="spore_II_GA"/>
    <property type="match status" value="1"/>
</dbReference>
<keyword evidence="2" id="KW-0812">Transmembrane</keyword>
<dbReference type="EMBL" id="CP016808">
    <property type="protein sequence ID" value="ANY69943.1"/>
    <property type="molecule type" value="Genomic_DNA"/>
</dbReference>
<dbReference type="GO" id="GO:0004190">
    <property type="term" value="F:aspartic-type endopeptidase activity"/>
    <property type="evidence" value="ECO:0007669"/>
    <property type="project" value="InterPro"/>
</dbReference>
<accession>A0A1B2DQD7</accession>
<organism evidence="3">
    <name type="scientific">Paenibacillus sp. BIHB 4019</name>
    <dbReference type="NCBI Taxonomy" id="1870819"/>
    <lineage>
        <taxon>Bacteria</taxon>
        <taxon>Bacillati</taxon>
        <taxon>Bacillota</taxon>
        <taxon>Bacilli</taxon>
        <taxon>Bacillales</taxon>
        <taxon>Paenibacillaceae</taxon>
        <taxon>Paenibacillus</taxon>
    </lineage>
</organism>
<gene>
    <name evidence="3" type="ORF">BBD42_28160</name>
</gene>
<dbReference type="GO" id="GO:0030436">
    <property type="term" value="P:asexual sporulation"/>
    <property type="evidence" value="ECO:0007669"/>
    <property type="project" value="InterPro"/>
</dbReference>
<sequence>MAVYVDVMFVRELLVDGGLLLTTAWARNIRAKPWRVLAAASVGASYVVLMLFPMLSVLFTLVVKLGISMLMLWIAFGYGSIQHFLRTTAAFYAVNFVAAGAIIGIYYLLMQGSGEVWRTIAFVDGSMHVELKMSLIYLFAAFCIGLYIYRTVLTQRRERELVQTHLADVSIHIENQEFRCIGLIDTGNQLYDPLSRTPVMVVEAALWQNELPPSWLQSIREAEVDRLVAGMGEEVFIWQHRLRLIPYRGVNRGSQFMLALKPDFVRIERDGCSYVAKKVLIGLDGGKLTADSSYQAIIHPALVQTPQADVKQETEKTTIIGEG</sequence>
<feature type="transmembrane region" description="Helical" evidence="2">
    <location>
        <begin position="34"/>
        <end position="52"/>
    </location>
</feature>